<reference evidence="12 13" key="1">
    <citation type="submission" date="2020-04" db="EMBL/GenBank/DDBJ databases">
        <authorList>
            <person name="Wallbank WR R."/>
            <person name="Pardo Diaz C."/>
            <person name="Kozak K."/>
            <person name="Martin S."/>
            <person name="Jiggins C."/>
            <person name="Moest M."/>
            <person name="Warren A I."/>
            <person name="Byers J.R.P. K."/>
            <person name="Montejo-Kovacevich G."/>
            <person name="Yen C E."/>
        </authorList>
    </citation>
    <scope>NUCLEOTIDE SEQUENCE [LARGE SCALE GENOMIC DNA]</scope>
</reference>
<dbReference type="GO" id="GO:0006508">
    <property type="term" value="P:proteolysis"/>
    <property type="evidence" value="ECO:0007669"/>
    <property type="project" value="UniProtKB-KW"/>
</dbReference>
<dbReference type="Proteomes" id="UP000494256">
    <property type="component" value="Unassembled WGS sequence"/>
</dbReference>
<dbReference type="Pfam" id="PF00089">
    <property type="entry name" value="Trypsin"/>
    <property type="match status" value="1"/>
</dbReference>
<evidence type="ECO:0000256" key="6">
    <source>
        <dbReference type="ARBA" id="ARBA00023157"/>
    </source>
</evidence>
<dbReference type="EMBL" id="CADEBD010000171">
    <property type="protein sequence ID" value="CAB3224259.1"/>
    <property type="molecule type" value="Genomic_DNA"/>
</dbReference>
<evidence type="ECO:0000313" key="13">
    <source>
        <dbReference type="Proteomes" id="UP000494256"/>
    </source>
</evidence>
<proteinExistence type="predicted"/>
<dbReference type="GO" id="GO:0004252">
    <property type="term" value="F:serine-type endopeptidase activity"/>
    <property type="evidence" value="ECO:0007669"/>
    <property type="project" value="InterPro"/>
</dbReference>
<evidence type="ECO:0000256" key="4">
    <source>
        <dbReference type="ARBA" id="ARBA00022801"/>
    </source>
</evidence>
<sequence length="207" mass="22727">MSLITLLVVCIAAVTANPQIFRPPARIVGGTVTTINHWPYQANIMVGIGHTFSQFCGGTIINYRTVLTAAHCVHTPNHFFPANWLRLRLGSTWASSGGVVHNVAQNILHPSYNMHTMNGDVMLMRSSTNFVYTNVLQRGTIASPTYNLPDNQVVWVTGWGHTSVNGVGFVGYSFPVSEVLHTDHSDVHVNVRCDRRRTTDPVSTADA</sequence>
<name>A0A8S0YX94_ARCPL</name>
<protein>
    <recommendedName>
        <fullName evidence="11">Peptidase S1 domain-containing protein</fullName>
    </recommendedName>
</protein>
<dbReference type="SUPFAM" id="SSF50494">
    <property type="entry name" value="Trypsin-like serine proteases"/>
    <property type="match status" value="1"/>
</dbReference>
<dbReference type="SMART" id="SM00020">
    <property type="entry name" value="Tryp_SPc"/>
    <property type="match status" value="1"/>
</dbReference>
<dbReference type="GO" id="GO:0005576">
    <property type="term" value="C:extracellular region"/>
    <property type="evidence" value="ECO:0007669"/>
    <property type="project" value="UniProtKB-SubCell"/>
</dbReference>
<dbReference type="InterPro" id="IPR043504">
    <property type="entry name" value="Peptidase_S1_PA_chymotrypsin"/>
</dbReference>
<organism evidence="12 13">
    <name type="scientific">Arctia plantaginis</name>
    <name type="common">Wood tiger moth</name>
    <name type="synonym">Phalaena plantaginis</name>
    <dbReference type="NCBI Taxonomy" id="874455"/>
    <lineage>
        <taxon>Eukaryota</taxon>
        <taxon>Metazoa</taxon>
        <taxon>Ecdysozoa</taxon>
        <taxon>Arthropoda</taxon>
        <taxon>Hexapoda</taxon>
        <taxon>Insecta</taxon>
        <taxon>Pterygota</taxon>
        <taxon>Neoptera</taxon>
        <taxon>Endopterygota</taxon>
        <taxon>Lepidoptera</taxon>
        <taxon>Glossata</taxon>
        <taxon>Ditrysia</taxon>
        <taxon>Noctuoidea</taxon>
        <taxon>Erebidae</taxon>
        <taxon>Arctiinae</taxon>
        <taxon>Arctia</taxon>
    </lineage>
</organism>
<keyword evidence="4" id="KW-0378">Hydrolase</keyword>
<evidence type="ECO:0000256" key="8">
    <source>
        <dbReference type="ARBA" id="ARBA00055534"/>
    </source>
</evidence>
<feature type="domain" description="Peptidase S1" evidence="11">
    <location>
        <begin position="27"/>
        <end position="207"/>
    </location>
</feature>
<evidence type="ECO:0000256" key="7">
    <source>
        <dbReference type="ARBA" id="ARBA00023240"/>
    </source>
</evidence>
<keyword evidence="7" id="KW-1199">Hemostasis impairing toxin</keyword>
<keyword evidence="2" id="KW-0800">Toxin</keyword>
<evidence type="ECO:0000256" key="5">
    <source>
        <dbReference type="ARBA" id="ARBA00022825"/>
    </source>
</evidence>
<evidence type="ECO:0000259" key="11">
    <source>
        <dbReference type="PROSITE" id="PS50240"/>
    </source>
</evidence>
<dbReference type="InterPro" id="IPR009003">
    <property type="entry name" value="Peptidase_S1_PA"/>
</dbReference>
<keyword evidence="3" id="KW-0645">Protease</keyword>
<evidence type="ECO:0000256" key="10">
    <source>
        <dbReference type="SAM" id="SignalP"/>
    </source>
</evidence>
<evidence type="ECO:0000256" key="9">
    <source>
        <dbReference type="ARBA" id="ARBA00084094"/>
    </source>
</evidence>
<keyword evidence="9" id="KW-1205">Fibrinolytic toxin</keyword>
<evidence type="ECO:0000256" key="2">
    <source>
        <dbReference type="ARBA" id="ARBA00022656"/>
    </source>
</evidence>
<comment type="subcellular location">
    <subcellularLocation>
        <location evidence="1">Secreted</location>
        <location evidence="1">Extracellular space</location>
    </subcellularLocation>
</comment>
<dbReference type="InterPro" id="IPR050430">
    <property type="entry name" value="Peptidase_S1"/>
</dbReference>
<keyword evidence="10" id="KW-0732">Signal</keyword>
<keyword evidence="6" id="KW-1015">Disulfide bond</keyword>
<comment type="function">
    <text evidence="8">Fibrinolytic activity; shows preferential cleavage of Arg-Gly bonds in all three fibrinogen chains. Contact with the caterpillars causes severe bleeding, due the anticoagulant effect of the protein.</text>
</comment>
<dbReference type="PROSITE" id="PS50240">
    <property type="entry name" value="TRYPSIN_DOM"/>
    <property type="match status" value="1"/>
</dbReference>
<evidence type="ECO:0000256" key="1">
    <source>
        <dbReference type="ARBA" id="ARBA00004239"/>
    </source>
</evidence>
<dbReference type="GO" id="GO:0090729">
    <property type="term" value="F:toxin activity"/>
    <property type="evidence" value="ECO:0007669"/>
    <property type="project" value="UniProtKB-KW"/>
</dbReference>
<evidence type="ECO:0000256" key="3">
    <source>
        <dbReference type="ARBA" id="ARBA00022670"/>
    </source>
</evidence>
<gene>
    <name evidence="12" type="ORF">APLA_LOCUS1832</name>
</gene>
<dbReference type="FunFam" id="2.40.10.10:FF:000068">
    <property type="entry name" value="transmembrane protease serine 2"/>
    <property type="match status" value="1"/>
</dbReference>
<accession>A0A8S0YX94</accession>
<feature type="signal peptide" evidence="10">
    <location>
        <begin position="1"/>
        <end position="16"/>
    </location>
</feature>
<dbReference type="AlphaFoldDB" id="A0A8S0YX94"/>
<evidence type="ECO:0000313" key="12">
    <source>
        <dbReference type="EMBL" id="CAB3224259.1"/>
    </source>
</evidence>
<dbReference type="OrthoDB" id="8300214at2759"/>
<dbReference type="InterPro" id="IPR001254">
    <property type="entry name" value="Trypsin_dom"/>
</dbReference>
<dbReference type="PROSITE" id="PS00134">
    <property type="entry name" value="TRYPSIN_HIS"/>
    <property type="match status" value="1"/>
</dbReference>
<dbReference type="CDD" id="cd00190">
    <property type="entry name" value="Tryp_SPc"/>
    <property type="match status" value="1"/>
</dbReference>
<comment type="caution">
    <text evidence="12">The sequence shown here is derived from an EMBL/GenBank/DDBJ whole genome shotgun (WGS) entry which is preliminary data.</text>
</comment>
<dbReference type="Gene3D" id="2.40.10.10">
    <property type="entry name" value="Trypsin-like serine proteases"/>
    <property type="match status" value="2"/>
</dbReference>
<feature type="chain" id="PRO_5035763337" description="Peptidase S1 domain-containing protein" evidence="10">
    <location>
        <begin position="17"/>
        <end position="207"/>
    </location>
</feature>
<keyword evidence="5" id="KW-0720">Serine protease</keyword>
<dbReference type="PANTHER" id="PTHR24276:SF91">
    <property type="entry name" value="AT26814P-RELATED"/>
    <property type="match status" value="1"/>
</dbReference>
<dbReference type="PANTHER" id="PTHR24276">
    <property type="entry name" value="POLYSERASE-RELATED"/>
    <property type="match status" value="1"/>
</dbReference>
<dbReference type="InterPro" id="IPR018114">
    <property type="entry name" value="TRYPSIN_HIS"/>
</dbReference>